<dbReference type="PANTHER" id="PTHR38657">
    <property type="entry name" value="SLR1343 PROTEIN"/>
    <property type="match status" value="1"/>
</dbReference>
<dbReference type="Gene3D" id="1.10.10.1710">
    <property type="entry name" value="Deoxyribodipyrimidine photolyase-related"/>
    <property type="match status" value="1"/>
</dbReference>
<dbReference type="Gene3D" id="3.40.50.620">
    <property type="entry name" value="HUPs"/>
    <property type="match status" value="1"/>
</dbReference>
<dbReference type="InterPro" id="IPR052551">
    <property type="entry name" value="UV-DNA_repair_photolyase"/>
</dbReference>
<dbReference type="Pfam" id="PF04244">
    <property type="entry name" value="DPRP"/>
    <property type="match status" value="1"/>
</dbReference>
<protein>
    <submittedName>
        <fullName evidence="1">Unannotated protein</fullName>
    </submittedName>
</protein>
<dbReference type="InterPro" id="IPR036134">
    <property type="entry name" value="Crypto/Photolyase_FAD-like_sf"/>
</dbReference>
<dbReference type="AlphaFoldDB" id="A0A6J6EVG9"/>
<accession>A0A6J6EVG9</accession>
<organism evidence="1">
    <name type="scientific">freshwater metagenome</name>
    <dbReference type="NCBI Taxonomy" id="449393"/>
    <lineage>
        <taxon>unclassified sequences</taxon>
        <taxon>metagenomes</taxon>
        <taxon>ecological metagenomes</taxon>
    </lineage>
</organism>
<evidence type="ECO:0000313" key="1">
    <source>
        <dbReference type="EMBL" id="CAB4579435.1"/>
    </source>
</evidence>
<dbReference type="InterPro" id="IPR014729">
    <property type="entry name" value="Rossmann-like_a/b/a_fold"/>
</dbReference>
<dbReference type="InterPro" id="IPR007357">
    <property type="entry name" value="PhrB-like"/>
</dbReference>
<name>A0A6J6EVG9_9ZZZZ</name>
<proteinExistence type="predicted"/>
<sequence length="507" mass="57563">MARVASAPDRTVWVLGDQLNRSFAALAAASPATHRVLMVESRAKVASKSWHIQRAHLVICAMRRFARELAADGWQVDYRRADSLVAGLREHRAEFAPAAVEVMEPASWSALRMVRANDCTVVRGNQFLCHYDEFAAWKSDWLTGRKTFKMEDFYRWQRRRLGYLMDGDQPVSGVWNHDAENREPPPKNAAGRWPAPLTDEPDELDHEVIAELRPHCIGDDPRGLWATTRAGALRRLRHFVDDLLPEFGPHEDAMTTQSWHLAHSLLSPYLNIGLLTPAEVCDAVQKAFDDGRVPVASAEGFIRQVIGWREYVWGLYWEGMPDYADMNALNADRPLPPLFTTGETSMRCMSTVMSEIRQHGWAHHIQRLMLIGNLSLTAGIDPRSLTDWMWANFVDGAEWVMVPNVIGMSQYADGGIMATKPYASGGAYVHKMSDYCKGCRYDRAKRTGDDACPFTTLYWDFMMRHQDRFVRNPRVAQQVRAAQRLGDIDAVREHAVTVLRRLDNGEL</sequence>
<dbReference type="Gene3D" id="1.25.40.80">
    <property type="match status" value="1"/>
</dbReference>
<dbReference type="SUPFAM" id="SSF48173">
    <property type="entry name" value="Cryptochrome/photolyase FAD-binding domain"/>
    <property type="match status" value="1"/>
</dbReference>
<dbReference type="Gene3D" id="1.10.579.10">
    <property type="entry name" value="DNA Cyclobutane Dipyrimidine Photolyase, subunit A, domain 3"/>
    <property type="match status" value="1"/>
</dbReference>
<reference evidence="1" key="1">
    <citation type="submission" date="2020-05" db="EMBL/GenBank/DDBJ databases">
        <authorList>
            <person name="Chiriac C."/>
            <person name="Salcher M."/>
            <person name="Ghai R."/>
            <person name="Kavagutti S V."/>
        </authorList>
    </citation>
    <scope>NUCLEOTIDE SEQUENCE</scope>
</reference>
<dbReference type="EMBL" id="CAEZTS010000070">
    <property type="protein sequence ID" value="CAB4579435.1"/>
    <property type="molecule type" value="Genomic_DNA"/>
</dbReference>
<gene>
    <name evidence="1" type="ORF">UFOPK1722_00919</name>
</gene>
<dbReference type="PANTHER" id="PTHR38657:SF1">
    <property type="entry name" value="SLR1343 PROTEIN"/>
    <property type="match status" value="1"/>
</dbReference>